<dbReference type="AlphaFoldDB" id="A0A7H1Q142"/>
<name>A0A7H1Q142_9ACTN</name>
<dbReference type="Gene3D" id="2.60.40.760">
    <property type="entry name" value="Expansin, cellulose-binding-like domain"/>
    <property type="match status" value="1"/>
</dbReference>
<gene>
    <name evidence="2" type="ORF">HEP81_03724</name>
</gene>
<dbReference type="KEGG" id="sgf:HEP81_03724"/>
<proteinExistence type="predicted"/>
<organism evidence="2 3">
    <name type="scientific">Streptomyces griseofuscus</name>
    <dbReference type="NCBI Taxonomy" id="146922"/>
    <lineage>
        <taxon>Bacteria</taxon>
        <taxon>Bacillati</taxon>
        <taxon>Actinomycetota</taxon>
        <taxon>Actinomycetes</taxon>
        <taxon>Kitasatosporales</taxon>
        <taxon>Streptomycetaceae</taxon>
        <taxon>Streptomyces</taxon>
    </lineage>
</organism>
<evidence type="ECO:0000313" key="3">
    <source>
        <dbReference type="Proteomes" id="UP000516422"/>
    </source>
</evidence>
<accession>A0A7H1Q142</accession>
<reference evidence="2 3" key="1">
    <citation type="submission" date="2020-04" db="EMBL/GenBank/DDBJ databases">
        <title>Characterization and engineering of Streptomyces griseofuscus DSM40191 as a potential heterologous host for expression of BGCs.</title>
        <authorList>
            <person name="Gren T."/>
            <person name="Whitford C.M."/>
            <person name="Mohite O.S."/>
            <person name="Joergensen T.S."/>
            <person name="Nielsen J.B."/>
            <person name="Lee S.Y."/>
            <person name="Weber T."/>
        </authorList>
    </citation>
    <scope>NUCLEOTIDE SEQUENCE [LARGE SCALE GENOMIC DNA]</scope>
    <source>
        <strain evidence="2 3">DSM 40191</strain>
    </source>
</reference>
<dbReference type="InterPro" id="IPR036749">
    <property type="entry name" value="Expansin_CBD_sf"/>
</dbReference>
<dbReference type="EMBL" id="CP051006">
    <property type="protein sequence ID" value="QNT94022.1"/>
    <property type="molecule type" value="Genomic_DNA"/>
</dbReference>
<sequence>MRATKHAAPQPRRRRGPGTGIPSGLLVVGALVLPGPDRPHRERNRYKAGPAKWWCGIQVIGHRNPVAALEVRTAGGCRQLPRTVYDYFLSADGTG</sequence>
<feature type="region of interest" description="Disordered" evidence="1">
    <location>
        <begin position="1"/>
        <end position="23"/>
    </location>
</feature>
<evidence type="ECO:0000313" key="2">
    <source>
        <dbReference type="EMBL" id="QNT94022.1"/>
    </source>
</evidence>
<dbReference type="Proteomes" id="UP000516422">
    <property type="component" value="Chromosome"/>
</dbReference>
<protein>
    <submittedName>
        <fullName evidence="2">Uncharacterized protein</fullName>
    </submittedName>
</protein>
<evidence type="ECO:0000256" key="1">
    <source>
        <dbReference type="SAM" id="MobiDB-lite"/>
    </source>
</evidence>